<dbReference type="InterPro" id="IPR029063">
    <property type="entry name" value="SAM-dependent_MTases_sf"/>
</dbReference>
<dbReference type="AlphaFoldDB" id="A0A380W5D2"/>
<proteinExistence type="inferred from homology"/>
<dbReference type="Pfam" id="PF06325">
    <property type="entry name" value="PrmA"/>
    <property type="match status" value="1"/>
</dbReference>
<organism evidence="7 8">
    <name type="scientific">Afipia felis</name>
    <name type="common">Cat scratch disease bacillus</name>
    <dbReference type="NCBI Taxonomy" id="1035"/>
    <lineage>
        <taxon>Bacteria</taxon>
        <taxon>Pseudomonadati</taxon>
        <taxon>Pseudomonadota</taxon>
        <taxon>Alphaproteobacteria</taxon>
        <taxon>Hyphomicrobiales</taxon>
        <taxon>Nitrobacteraceae</taxon>
        <taxon>Afipia</taxon>
    </lineage>
</organism>
<dbReference type="EC" id="2.1.1.-" evidence="6"/>
<feature type="binding site" evidence="6">
    <location>
        <position position="189"/>
    </location>
    <ligand>
        <name>S-adenosyl-L-methionine</name>
        <dbReference type="ChEBI" id="CHEBI:59789"/>
    </ligand>
</feature>
<dbReference type="PANTHER" id="PTHR43648">
    <property type="entry name" value="ELECTRON TRANSFER FLAVOPROTEIN BETA SUBUNIT LYSINE METHYLTRANSFERASE"/>
    <property type="match status" value="1"/>
</dbReference>
<sequence length="301" mass="32167">MNSSAAPSGPTHHATCSAGNEASANRIVDTLSEVFDNGEIVVSAFERPGTSEWDISLYFETPPDQAAIRALVAQAVGDAIAAALVFDTVEAKDWVKASLADLVPVNAGRFVVHGHHDRDRIPPNKLRIEIEAALAFGTGHHGTTRGCLLLLDMVLRQRMPERVLDLGTGTGVLAIAAAKALHRNILASDIDPRSVIVTKENAALNGVRRDVEAIRAIGFGSPRFAQAGPFDLVLANILANPLRKLAAPMAKHLAPSAFVILSGLLPPHARGVVAAYRGQGLRLIRRYELDGWTSLLMQRIA</sequence>
<protein>
    <recommendedName>
        <fullName evidence="6">Ribosomal protein L11 methyltransferase</fullName>
        <shortName evidence="6">L11 Mtase</shortName>
        <ecNumber evidence="6">2.1.1.-</ecNumber>
    </recommendedName>
</protein>
<dbReference type="InterPro" id="IPR050078">
    <property type="entry name" value="Ribosomal_L11_MeTrfase_PrmA"/>
</dbReference>
<evidence type="ECO:0000256" key="6">
    <source>
        <dbReference type="HAMAP-Rule" id="MF_00735"/>
    </source>
</evidence>
<dbReference type="RefSeq" id="WP_002718937.1">
    <property type="nucleotide sequence ID" value="NZ_UFSI01000001.1"/>
</dbReference>
<keyword evidence="4 6" id="KW-0808">Transferase</keyword>
<comment type="similarity">
    <text evidence="1 6">Belongs to the methyltransferase superfamily. PrmA family.</text>
</comment>
<comment type="catalytic activity">
    <reaction evidence="6">
        <text>L-lysyl-[protein] + 3 S-adenosyl-L-methionine = N(6),N(6),N(6)-trimethyl-L-lysyl-[protein] + 3 S-adenosyl-L-homocysteine + 3 H(+)</text>
        <dbReference type="Rhea" id="RHEA:54192"/>
        <dbReference type="Rhea" id="RHEA-COMP:9752"/>
        <dbReference type="Rhea" id="RHEA-COMP:13826"/>
        <dbReference type="ChEBI" id="CHEBI:15378"/>
        <dbReference type="ChEBI" id="CHEBI:29969"/>
        <dbReference type="ChEBI" id="CHEBI:57856"/>
        <dbReference type="ChEBI" id="CHEBI:59789"/>
        <dbReference type="ChEBI" id="CHEBI:61961"/>
    </reaction>
</comment>
<reference evidence="7 8" key="1">
    <citation type="submission" date="2018-06" db="EMBL/GenBank/DDBJ databases">
        <authorList>
            <consortium name="Pathogen Informatics"/>
            <person name="Doyle S."/>
        </authorList>
    </citation>
    <scope>NUCLEOTIDE SEQUENCE [LARGE SCALE GENOMIC DNA]</scope>
    <source>
        <strain evidence="7 8">NCTC12722</strain>
    </source>
</reference>
<evidence type="ECO:0000256" key="5">
    <source>
        <dbReference type="ARBA" id="ARBA00022691"/>
    </source>
</evidence>
<keyword evidence="7" id="KW-0689">Ribosomal protein</keyword>
<keyword evidence="2 6" id="KW-0963">Cytoplasm</keyword>
<accession>A0A380W5D2</accession>
<name>A0A380W5D2_AFIFE</name>
<dbReference type="NCBIfam" id="NF001784">
    <property type="entry name" value="PRK00517.2-1"/>
    <property type="match status" value="1"/>
</dbReference>
<evidence type="ECO:0000313" key="7">
    <source>
        <dbReference type="EMBL" id="SUU84158.1"/>
    </source>
</evidence>
<evidence type="ECO:0000256" key="2">
    <source>
        <dbReference type="ARBA" id="ARBA00022490"/>
    </source>
</evidence>
<comment type="function">
    <text evidence="6">Methylates ribosomal protein L11.</text>
</comment>
<dbReference type="GO" id="GO:0016279">
    <property type="term" value="F:protein-lysine N-methyltransferase activity"/>
    <property type="evidence" value="ECO:0007669"/>
    <property type="project" value="RHEA"/>
</dbReference>
<dbReference type="Gene3D" id="3.40.50.150">
    <property type="entry name" value="Vaccinia Virus protein VP39"/>
    <property type="match status" value="1"/>
</dbReference>
<dbReference type="PANTHER" id="PTHR43648:SF1">
    <property type="entry name" value="ELECTRON TRANSFER FLAVOPROTEIN BETA SUBUNIT LYSINE METHYLTRANSFERASE"/>
    <property type="match status" value="1"/>
</dbReference>
<evidence type="ECO:0000256" key="4">
    <source>
        <dbReference type="ARBA" id="ARBA00022679"/>
    </source>
</evidence>
<dbReference type="CDD" id="cd02440">
    <property type="entry name" value="AdoMet_MTases"/>
    <property type="match status" value="1"/>
</dbReference>
<feature type="binding site" evidence="6">
    <location>
        <position position="236"/>
    </location>
    <ligand>
        <name>S-adenosyl-L-methionine</name>
        <dbReference type="ChEBI" id="CHEBI:59789"/>
    </ligand>
</feature>
<keyword evidence="5 6" id="KW-0949">S-adenosyl-L-methionine</keyword>
<dbReference type="GO" id="GO:0032259">
    <property type="term" value="P:methylation"/>
    <property type="evidence" value="ECO:0007669"/>
    <property type="project" value="UniProtKB-KW"/>
</dbReference>
<dbReference type="EMBL" id="UIGB01000001">
    <property type="protein sequence ID" value="SUU84158.1"/>
    <property type="molecule type" value="Genomic_DNA"/>
</dbReference>
<dbReference type="Proteomes" id="UP000254343">
    <property type="component" value="Unassembled WGS sequence"/>
</dbReference>
<keyword evidence="7" id="KW-0687">Ribonucleoprotein</keyword>
<evidence type="ECO:0000313" key="8">
    <source>
        <dbReference type="Proteomes" id="UP000254343"/>
    </source>
</evidence>
<feature type="binding site" evidence="6">
    <location>
        <position position="167"/>
    </location>
    <ligand>
        <name>S-adenosyl-L-methionine</name>
        <dbReference type="ChEBI" id="CHEBI:59789"/>
    </ligand>
</feature>
<dbReference type="InterPro" id="IPR004498">
    <property type="entry name" value="Ribosomal_PrmA_MeTrfase"/>
</dbReference>
<dbReference type="SUPFAM" id="SSF53335">
    <property type="entry name" value="S-adenosyl-L-methionine-dependent methyltransferases"/>
    <property type="match status" value="1"/>
</dbReference>
<dbReference type="HAMAP" id="MF_00735">
    <property type="entry name" value="Methyltr_PrmA"/>
    <property type="match status" value="1"/>
</dbReference>
<feature type="binding site" evidence="6">
    <location>
        <position position="144"/>
    </location>
    <ligand>
        <name>S-adenosyl-L-methionine</name>
        <dbReference type="ChEBI" id="CHEBI:59789"/>
    </ligand>
</feature>
<keyword evidence="3 6" id="KW-0489">Methyltransferase</keyword>
<evidence type="ECO:0000256" key="3">
    <source>
        <dbReference type="ARBA" id="ARBA00022603"/>
    </source>
</evidence>
<dbReference type="OrthoDB" id="9785995at2"/>
<evidence type="ECO:0000256" key="1">
    <source>
        <dbReference type="ARBA" id="ARBA00009741"/>
    </source>
</evidence>
<comment type="subcellular location">
    <subcellularLocation>
        <location evidence="6">Cytoplasm</location>
    </subcellularLocation>
</comment>
<dbReference type="GO" id="GO:0005737">
    <property type="term" value="C:cytoplasm"/>
    <property type="evidence" value="ECO:0007669"/>
    <property type="project" value="UniProtKB-SubCell"/>
</dbReference>
<dbReference type="GO" id="GO:0005840">
    <property type="term" value="C:ribosome"/>
    <property type="evidence" value="ECO:0007669"/>
    <property type="project" value="UniProtKB-KW"/>
</dbReference>
<gene>
    <name evidence="6 7" type="primary">prmA</name>
    <name evidence="7" type="ORF">NCTC12722_01343</name>
</gene>